<evidence type="ECO:0000256" key="4">
    <source>
        <dbReference type="ARBA" id="ARBA00022679"/>
    </source>
</evidence>
<dbReference type="SMART" id="SM00387">
    <property type="entry name" value="HATPase_c"/>
    <property type="match status" value="1"/>
</dbReference>
<dbReference type="Gene3D" id="6.10.250.690">
    <property type="match status" value="1"/>
</dbReference>
<dbReference type="Pfam" id="PF07568">
    <property type="entry name" value="HisKA_2"/>
    <property type="match status" value="1"/>
</dbReference>
<evidence type="ECO:0000313" key="12">
    <source>
        <dbReference type="Proteomes" id="UP001595904"/>
    </source>
</evidence>
<comment type="caution">
    <text evidence="11">The sequence shown here is derived from an EMBL/GenBank/DDBJ whole genome shotgun (WGS) entry which is preliminary data.</text>
</comment>
<evidence type="ECO:0000256" key="6">
    <source>
        <dbReference type="ARBA" id="ARBA00022777"/>
    </source>
</evidence>
<evidence type="ECO:0000256" key="7">
    <source>
        <dbReference type="ARBA" id="ARBA00022840"/>
    </source>
</evidence>
<sequence>MPAKPEIILNVDDNEPGRYATTRILNRAGFQVLEAGTGKEALRLARSASPQLVVLDVNLPDMSGIDVCKQLKTDPETAGIMVLQVSATNIAVLDRVNSLSAGADSFLVEPMEPEELEAVARALLRLHRVEAELRRSLAERELLLREVNHRVKNSLQLVLSMLSLQGGEFREAGAKELFAKAIARVTAIASIHERLYQDSDPLSIDMQTYLTGLCAELARAGIGEERHTDLRTDIEPIRLPTENGVSLALIVNELVMNALKHGRPDERPAIIKVSLRRVEPGQARLTIADNGPGLSASDPAGAAKPSGGLGTRLISMLVRQLNGQLRVEHADGYAAHITFPLQPATTWDSKS</sequence>
<dbReference type="PROSITE" id="PS50110">
    <property type="entry name" value="RESPONSE_REGULATORY"/>
    <property type="match status" value="1"/>
</dbReference>
<dbReference type="CDD" id="cd16936">
    <property type="entry name" value="HATPase_RsbW-like"/>
    <property type="match status" value="1"/>
</dbReference>
<dbReference type="Proteomes" id="UP001595904">
    <property type="component" value="Unassembled WGS sequence"/>
</dbReference>
<feature type="domain" description="Response regulatory" evidence="10">
    <location>
        <begin position="7"/>
        <end position="124"/>
    </location>
</feature>
<dbReference type="Gene3D" id="3.40.50.2300">
    <property type="match status" value="1"/>
</dbReference>
<dbReference type="SUPFAM" id="SSF52172">
    <property type="entry name" value="CheY-like"/>
    <property type="match status" value="1"/>
</dbReference>
<comment type="catalytic activity">
    <reaction evidence="1">
        <text>ATP + protein L-histidine = ADP + protein N-phospho-L-histidine.</text>
        <dbReference type="EC" id="2.7.13.3"/>
    </reaction>
</comment>
<dbReference type="SMART" id="SM00448">
    <property type="entry name" value="REC"/>
    <property type="match status" value="1"/>
</dbReference>
<evidence type="ECO:0000256" key="1">
    <source>
        <dbReference type="ARBA" id="ARBA00000085"/>
    </source>
</evidence>
<dbReference type="PROSITE" id="PS50109">
    <property type="entry name" value="HIS_KIN"/>
    <property type="match status" value="1"/>
</dbReference>
<evidence type="ECO:0000256" key="5">
    <source>
        <dbReference type="ARBA" id="ARBA00022741"/>
    </source>
</evidence>
<dbReference type="RefSeq" id="WP_380599282.1">
    <property type="nucleotide sequence ID" value="NZ_JBHSDU010000003.1"/>
</dbReference>
<feature type="domain" description="Histidine kinase" evidence="9">
    <location>
        <begin position="146"/>
        <end position="343"/>
    </location>
</feature>
<accession>A0ABV8SW33</accession>
<keyword evidence="7" id="KW-0067">ATP-binding</keyword>
<gene>
    <name evidence="11" type="ORF">ACFPN2_18920</name>
</gene>
<dbReference type="InterPro" id="IPR011495">
    <property type="entry name" value="Sig_transdc_His_kin_sub2_dim/P"/>
</dbReference>
<dbReference type="PANTHER" id="PTHR41523">
    <property type="entry name" value="TWO-COMPONENT SYSTEM SENSOR PROTEIN"/>
    <property type="match status" value="1"/>
</dbReference>
<reference evidence="12" key="1">
    <citation type="journal article" date="2019" name="Int. J. Syst. Evol. Microbiol.">
        <title>The Global Catalogue of Microorganisms (GCM) 10K type strain sequencing project: providing services to taxonomists for standard genome sequencing and annotation.</title>
        <authorList>
            <consortium name="The Broad Institute Genomics Platform"/>
            <consortium name="The Broad Institute Genome Sequencing Center for Infectious Disease"/>
            <person name="Wu L."/>
            <person name="Ma J."/>
        </authorList>
    </citation>
    <scope>NUCLEOTIDE SEQUENCE [LARGE SCALE GENOMIC DNA]</scope>
    <source>
        <strain evidence="12">CGMCC 1.10759</strain>
    </source>
</reference>
<name>A0ABV8SW33_9GAMM</name>
<evidence type="ECO:0000313" key="11">
    <source>
        <dbReference type="EMBL" id="MFC4311178.1"/>
    </source>
</evidence>
<dbReference type="EMBL" id="JBHSDU010000003">
    <property type="protein sequence ID" value="MFC4311178.1"/>
    <property type="molecule type" value="Genomic_DNA"/>
</dbReference>
<keyword evidence="5" id="KW-0547">Nucleotide-binding</keyword>
<dbReference type="InterPro" id="IPR011006">
    <property type="entry name" value="CheY-like_superfamily"/>
</dbReference>
<dbReference type="Pfam" id="PF00072">
    <property type="entry name" value="Response_reg"/>
    <property type="match status" value="1"/>
</dbReference>
<dbReference type="Gene3D" id="3.30.565.10">
    <property type="entry name" value="Histidine kinase-like ATPase, C-terminal domain"/>
    <property type="match status" value="1"/>
</dbReference>
<dbReference type="Gene3D" id="3.30.450.20">
    <property type="entry name" value="PAS domain"/>
    <property type="match status" value="1"/>
</dbReference>
<dbReference type="SUPFAM" id="SSF55874">
    <property type="entry name" value="ATPase domain of HSP90 chaperone/DNA topoisomerase II/histidine kinase"/>
    <property type="match status" value="1"/>
</dbReference>
<evidence type="ECO:0000259" key="9">
    <source>
        <dbReference type="PROSITE" id="PS50109"/>
    </source>
</evidence>
<dbReference type="Pfam" id="PF02518">
    <property type="entry name" value="HATPase_c"/>
    <property type="match status" value="1"/>
</dbReference>
<dbReference type="InterPro" id="IPR003594">
    <property type="entry name" value="HATPase_dom"/>
</dbReference>
<keyword evidence="6 11" id="KW-0418">Kinase</keyword>
<evidence type="ECO:0000256" key="2">
    <source>
        <dbReference type="ARBA" id="ARBA00012438"/>
    </source>
</evidence>
<dbReference type="EC" id="2.7.13.3" evidence="2"/>
<protein>
    <recommendedName>
        <fullName evidence="2">histidine kinase</fullName>
        <ecNumber evidence="2">2.7.13.3</ecNumber>
    </recommendedName>
</protein>
<proteinExistence type="predicted"/>
<dbReference type="GO" id="GO:0016301">
    <property type="term" value="F:kinase activity"/>
    <property type="evidence" value="ECO:0007669"/>
    <property type="project" value="UniProtKB-KW"/>
</dbReference>
<organism evidence="11 12">
    <name type="scientific">Steroidobacter flavus</name>
    <dbReference type="NCBI Taxonomy" id="1842136"/>
    <lineage>
        <taxon>Bacteria</taxon>
        <taxon>Pseudomonadati</taxon>
        <taxon>Pseudomonadota</taxon>
        <taxon>Gammaproteobacteria</taxon>
        <taxon>Steroidobacterales</taxon>
        <taxon>Steroidobacteraceae</taxon>
        <taxon>Steroidobacter</taxon>
    </lineage>
</organism>
<evidence type="ECO:0000259" key="10">
    <source>
        <dbReference type="PROSITE" id="PS50110"/>
    </source>
</evidence>
<dbReference type="InterPro" id="IPR005467">
    <property type="entry name" value="His_kinase_dom"/>
</dbReference>
<dbReference type="PANTHER" id="PTHR41523:SF8">
    <property type="entry name" value="ETHYLENE RESPONSE SENSOR PROTEIN"/>
    <property type="match status" value="1"/>
</dbReference>
<feature type="modified residue" description="4-aspartylphosphate" evidence="8">
    <location>
        <position position="56"/>
    </location>
</feature>
<evidence type="ECO:0000256" key="3">
    <source>
        <dbReference type="ARBA" id="ARBA00022553"/>
    </source>
</evidence>
<dbReference type="InterPro" id="IPR036890">
    <property type="entry name" value="HATPase_C_sf"/>
</dbReference>
<evidence type="ECO:0000256" key="8">
    <source>
        <dbReference type="PROSITE-ProRule" id="PRU00169"/>
    </source>
</evidence>
<keyword evidence="12" id="KW-1185">Reference proteome</keyword>
<dbReference type="InterPro" id="IPR001789">
    <property type="entry name" value="Sig_transdc_resp-reg_receiver"/>
</dbReference>
<keyword evidence="4" id="KW-0808">Transferase</keyword>
<keyword evidence="3 8" id="KW-0597">Phosphoprotein</keyword>